<gene>
    <name evidence="1" type="ORF">GMARGA_LOCUS1961</name>
</gene>
<comment type="caution">
    <text evidence="1">The sequence shown here is derived from an EMBL/GenBank/DDBJ whole genome shotgun (WGS) entry which is preliminary data.</text>
</comment>
<evidence type="ECO:0000313" key="1">
    <source>
        <dbReference type="EMBL" id="CAG8496033.1"/>
    </source>
</evidence>
<dbReference type="Proteomes" id="UP000789901">
    <property type="component" value="Unassembled WGS sequence"/>
</dbReference>
<dbReference type="EMBL" id="CAJVQB010000569">
    <property type="protein sequence ID" value="CAG8496033.1"/>
    <property type="molecule type" value="Genomic_DNA"/>
</dbReference>
<sequence length="99" mass="11685">MTDTAIVADQSPFITFYQKTRGQNLMATRLDYIFVEDQYAQYCKRTFTKFGNSDHLMVVMHNEIINELNMVQSQRNWDIYKNKIQAIIRTTELPKAPEC</sequence>
<evidence type="ECO:0000313" key="2">
    <source>
        <dbReference type="Proteomes" id="UP000789901"/>
    </source>
</evidence>
<protein>
    <submittedName>
        <fullName evidence="1">38179_t:CDS:1</fullName>
    </submittedName>
</protein>
<reference evidence="1 2" key="1">
    <citation type="submission" date="2021-06" db="EMBL/GenBank/DDBJ databases">
        <authorList>
            <person name="Kallberg Y."/>
            <person name="Tangrot J."/>
            <person name="Rosling A."/>
        </authorList>
    </citation>
    <scope>NUCLEOTIDE SEQUENCE [LARGE SCALE GENOMIC DNA]</scope>
    <source>
        <strain evidence="1 2">120-4 pot B 10/14</strain>
    </source>
</reference>
<feature type="non-terminal residue" evidence="1">
    <location>
        <position position="99"/>
    </location>
</feature>
<keyword evidence="2" id="KW-1185">Reference proteome</keyword>
<name>A0ABM8W0V0_GIGMA</name>
<accession>A0ABM8W0V0</accession>
<proteinExistence type="predicted"/>
<organism evidence="1 2">
    <name type="scientific">Gigaspora margarita</name>
    <dbReference type="NCBI Taxonomy" id="4874"/>
    <lineage>
        <taxon>Eukaryota</taxon>
        <taxon>Fungi</taxon>
        <taxon>Fungi incertae sedis</taxon>
        <taxon>Mucoromycota</taxon>
        <taxon>Glomeromycotina</taxon>
        <taxon>Glomeromycetes</taxon>
        <taxon>Diversisporales</taxon>
        <taxon>Gigasporaceae</taxon>
        <taxon>Gigaspora</taxon>
    </lineage>
</organism>